<evidence type="ECO:0000313" key="2">
    <source>
        <dbReference type="Proteomes" id="UP000009168"/>
    </source>
</evidence>
<reference evidence="2" key="1">
    <citation type="journal article" date="2006" name="PLoS Biol.">
        <title>Macronuclear genome sequence of the ciliate Tetrahymena thermophila, a model eukaryote.</title>
        <authorList>
            <person name="Eisen J.A."/>
            <person name="Coyne R.S."/>
            <person name="Wu M."/>
            <person name="Wu D."/>
            <person name="Thiagarajan M."/>
            <person name="Wortman J.R."/>
            <person name="Badger J.H."/>
            <person name="Ren Q."/>
            <person name="Amedeo P."/>
            <person name="Jones K.M."/>
            <person name="Tallon L.J."/>
            <person name="Delcher A.L."/>
            <person name="Salzberg S.L."/>
            <person name="Silva J.C."/>
            <person name="Haas B.J."/>
            <person name="Majoros W.H."/>
            <person name="Farzad M."/>
            <person name="Carlton J.M."/>
            <person name="Smith R.K. Jr."/>
            <person name="Garg J."/>
            <person name="Pearlman R.E."/>
            <person name="Karrer K.M."/>
            <person name="Sun L."/>
            <person name="Manning G."/>
            <person name="Elde N.C."/>
            <person name="Turkewitz A.P."/>
            <person name="Asai D.J."/>
            <person name="Wilkes D.E."/>
            <person name="Wang Y."/>
            <person name="Cai H."/>
            <person name="Collins K."/>
            <person name="Stewart B.A."/>
            <person name="Lee S.R."/>
            <person name="Wilamowska K."/>
            <person name="Weinberg Z."/>
            <person name="Ruzzo W.L."/>
            <person name="Wloga D."/>
            <person name="Gaertig J."/>
            <person name="Frankel J."/>
            <person name="Tsao C.-C."/>
            <person name="Gorovsky M.A."/>
            <person name="Keeling P.J."/>
            <person name="Waller R.F."/>
            <person name="Patron N.J."/>
            <person name="Cherry J.M."/>
            <person name="Stover N.A."/>
            <person name="Krieger C.J."/>
            <person name="del Toro C."/>
            <person name="Ryder H.F."/>
            <person name="Williamson S.C."/>
            <person name="Barbeau R.A."/>
            <person name="Hamilton E.P."/>
            <person name="Orias E."/>
        </authorList>
    </citation>
    <scope>NUCLEOTIDE SEQUENCE [LARGE SCALE GENOMIC DNA]</scope>
    <source>
        <strain evidence="2">SB210</strain>
    </source>
</reference>
<evidence type="ECO:0000313" key="1">
    <source>
        <dbReference type="EMBL" id="EAR89058.2"/>
    </source>
</evidence>
<organism evidence="1 2">
    <name type="scientific">Tetrahymena thermophila (strain SB210)</name>
    <dbReference type="NCBI Taxonomy" id="312017"/>
    <lineage>
        <taxon>Eukaryota</taxon>
        <taxon>Sar</taxon>
        <taxon>Alveolata</taxon>
        <taxon>Ciliophora</taxon>
        <taxon>Intramacronucleata</taxon>
        <taxon>Oligohymenophorea</taxon>
        <taxon>Hymenostomatida</taxon>
        <taxon>Tetrahymenina</taxon>
        <taxon>Tetrahymenidae</taxon>
        <taxon>Tetrahymena</taxon>
    </lineage>
</organism>
<gene>
    <name evidence="1" type="ORF">TTHERM_00848110</name>
</gene>
<dbReference type="RefSeq" id="XP_001009303.2">
    <property type="nucleotide sequence ID" value="XM_001009303.2"/>
</dbReference>
<dbReference type="EMBL" id="GG662825">
    <property type="protein sequence ID" value="EAR89058.2"/>
    <property type="molecule type" value="Genomic_DNA"/>
</dbReference>
<dbReference type="KEGG" id="tet:TTHERM_00848110"/>
<protein>
    <submittedName>
        <fullName evidence="1">AMP-binding enzyme family protein</fullName>
    </submittedName>
</protein>
<accession>Q22UR8</accession>
<keyword evidence="2" id="KW-1185">Reference proteome</keyword>
<dbReference type="InParanoid" id="Q22UR8"/>
<dbReference type="HOGENOM" id="CLU_013044_1_1_1"/>
<dbReference type="OrthoDB" id="302623at2759"/>
<proteinExistence type="predicted"/>
<name>Q22UR8_TETTS</name>
<dbReference type="Proteomes" id="UP000009168">
    <property type="component" value="Unassembled WGS sequence"/>
</dbReference>
<dbReference type="GeneID" id="7840337"/>
<dbReference type="AlphaFoldDB" id="Q22UR8"/>
<sequence>MNEKLEMPFSQDLLGFTFQYNATLTIDQIQANSNVTYLVYYAQYYYSDPINNFMQYVNLDVVKCTDPQLQGLNCVDFSKLSNNYTLLLDTNKQIISQLQISLYGCRDLDQIKTTVPDNCAQQQDIDNIISSLYGQFYLKLKTQQYNTTSMKIQTYYRNIFNYLTPSQCIISTLKTQLQNTQVSEGLVFQTQQTYSSPIQYDQLLQSFDRQLSLEEGLGPYLQENILLDEILQQFQIQYPAITEVLAQVNSITFIIIFSRIIGRFFSKKLIYQDIFMHNDMIQQKNDFYLKSLNIQNEYIEDNLEQESLPSAIVLPNFKAKFKDYVEQNQIKNSFTQQNILDFQSSIIQKDEIKNQRSKELINSKDNQQYSQTNYSNLGNYIYNKKYDINEQEINDSQNSYGEKKFHNKKQHISSKNIDYLQVKNIHKEAQRSMDIYQMYEDIIFLKKSISMLLSQEQLSAIQFVSLTDNYLNLDLNSSDFDIQYKKLEGKLNHFEKQFLTLQSQKLQIDNINKFIKNLMDQDKNNEIDKRIITSILKSQ</sequence>